<gene>
    <name evidence="1" type="ORF">G2W53_029475</name>
</gene>
<dbReference type="AlphaFoldDB" id="A0A834T7F8"/>
<name>A0A834T7F8_9FABA</name>
<evidence type="ECO:0000313" key="2">
    <source>
        <dbReference type="Proteomes" id="UP000634136"/>
    </source>
</evidence>
<organism evidence="1 2">
    <name type="scientific">Senna tora</name>
    <dbReference type="NCBI Taxonomy" id="362788"/>
    <lineage>
        <taxon>Eukaryota</taxon>
        <taxon>Viridiplantae</taxon>
        <taxon>Streptophyta</taxon>
        <taxon>Embryophyta</taxon>
        <taxon>Tracheophyta</taxon>
        <taxon>Spermatophyta</taxon>
        <taxon>Magnoliopsida</taxon>
        <taxon>eudicotyledons</taxon>
        <taxon>Gunneridae</taxon>
        <taxon>Pentapetalae</taxon>
        <taxon>rosids</taxon>
        <taxon>fabids</taxon>
        <taxon>Fabales</taxon>
        <taxon>Fabaceae</taxon>
        <taxon>Caesalpinioideae</taxon>
        <taxon>Cassia clade</taxon>
        <taxon>Senna</taxon>
    </lineage>
</organism>
<dbReference type="EMBL" id="JAAIUW010000009">
    <property type="protein sequence ID" value="KAF7815506.1"/>
    <property type="molecule type" value="Genomic_DNA"/>
</dbReference>
<comment type="caution">
    <text evidence="1">The sequence shown here is derived from an EMBL/GenBank/DDBJ whole genome shotgun (WGS) entry which is preliminary data.</text>
</comment>
<evidence type="ECO:0000313" key="1">
    <source>
        <dbReference type="EMBL" id="KAF7815506.1"/>
    </source>
</evidence>
<proteinExistence type="predicted"/>
<sequence>MNIHVTMEEPNPRVICPKPNGSPTIREYNHSALQWRILQVEQLLITILELPIPFSGGSCQSKAFLRLNFMEPRATTFLAKSFRSSTSSPRGMNGGGKEGKTEAGLVWKNAYNIGSTVFITFELAYG</sequence>
<dbReference type="Proteomes" id="UP000634136">
    <property type="component" value="Unassembled WGS sequence"/>
</dbReference>
<reference evidence="1" key="1">
    <citation type="submission" date="2020-09" db="EMBL/GenBank/DDBJ databases">
        <title>Genome-Enabled Discovery of Anthraquinone Biosynthesis in Senna tora.</title>
        <authorList>
            <person name="Kang S.-H."/>
            <person name="Pandey R.P."/>
            <person name="Lee C.-M."/>
            <person name="Sim J.-S."/>
            <person name="Jeong J.-T."/>
            <person name="Choi B.-S."/>
            <person name="Jung M."/>
            <person name="Ginzburg D."/>
            <person name="Zhao K."/>
            <person name="Won S.Y."/>
            <person name="Oh T.-J."/>
            <person name="Yu Y."/>
            <person name="Kim N.-H."/>
            <person name="Lee O.R."/>
            <person name="Lee T.-H."/>
            <person name="Bashyal P."/>
            <person name="Kim T.-S."/>
            <person name="Lee W.-H."/>
            <person name="Kawkins C."/>
            <person name="Kim C.-K."/>
            <person name="Kim J.S."/>
            <person name="Ahn B.O."/>
            <person name="Rhee S.Y."/>
            <person name="Sohng J.K."/>
        </authorList>
    </citation>
    <scope>NUCLEOTIDE SEQUENCE</scope>
    <source>
        <tissue evidence="1">Leaf</tissue>
    </source>
</reference>
<keyword evidence="2" id="KW-1185">Reference proteome</keyword>
<protein>
    <submittedName>
        <fullName evidence="1">Uncharacterized protein</fullName>
    </submittedName>
</protein>
<accession>A0A834T7F8</accession>